<organism evidence="7 8">
    <name type="scientific">Mycena metata</name>
    <dbReference type="NCBI Taxonomy" id="1033252"/>
    <lineage>
        <taxon>Eukaryota</taxon>
        <taxon>Fungi</taxon>
        <taxon>Dikarya</taxon>
        <taxon>Basidiomycota</taxon>
        <taxon>Agaricomycotina</taxon>
        <taxon>Agaricomycetes</taxon>
        <taxon>Agaricomycetidae</taxon>
        <taxon>Agaricales</taxon>
        <taxon>Marasmiineae</taxon>
        <taxon>Mycenaceae</taxon>
        <taxon>Mycena</taxon>
    </lineage>
</organism>
<dbReference type="PROSITE" id="PS50089">
    <property type="entry name" value="ZF_RING_2"/>
    <property type="match status" value="1"/>
</dbReference>
<sequence>MPVARRTSSARSRDLTVSHSPAKRKNHVAPNPSELIEIFSSDEETAPRKPTPKDQLKQVQQELRSLKQKYSKLQTVEEELERARQEISGLKDASKRGEVVIDASKFEDHICCEICTVTMWTPYILSGCGHTYCSKCLVEWFSTCLAQHMTAHPGWRPPNGQPLYHRLDPRIRAHPYIAALATHQGPQPEFSCPTCRAVVTTKPMEDYSLKAIIHALATRCRRRKGKGKAKAVVVDGPFDGFFGKDG</sequence>
<dbReference type="Proteomes" id="UP001215598">
    <property type="component" value="Unassembled WGS sequence"/>
</dbReference>
<dbReference type="Pfam" id="PF00097">
    <property type="entry name" value="zf-C3HC4"/>
    <property type="match status" value="1"/>
</dbReference>
<feature type="region of interest" description="Disordered" evidence="5">
    <location>
        <begin position="1"/>
        <end position="60"/>
    </location>
</feature>
<evidence type="ECO:0000313" key="7">
    <source>
        <dbReference type="EMBL" id="KAJ7782855.1"/>
    </source>
</evidence>
<dbReference type="InterPro" id="IPR013083">
    <property type="entry name" value="Znf_RING/FYVE/PHD"/>
</dbReference>
<evidence type="ECO:0000313" key="8">
    <source>
        <dbReference type="Proteomes" id="UP001215598"/>
    </source>
</evidence>
<dbReference type="SUPFAM" id="SSF57850">
    <property type="entry name" value="RING/U-box"/>
    <property type="match status" value="1"/>
</dbReference>
<evidence type="ECO:0000259" key="6">
    <source>
        <dbReference type="PROSITE" id="PS50089"/>
    </source>
</evidence>
<keyword evidence="8" id="KW-1185">Reference proteome</keyword>
<protein>
    <recommendedName>
        <fullName evidence="6">RING-type domain-containing protein</fullName>
    </recommendedName>
</protein>
<dbReference type="PROSITE" id="PS00518">
    <property type="entry name" value="ZF_RING_1"/>
    <property type="match status" value="1"/>
</dbReference>
<dbReference type="InterPro" id="IPR018957">
    <property type="entry name" value="Znf_C3HC4_RING-type"/>
</dbReference>
<reference evidence="7" key="1">
    <citation type="submission" date="2023-03" db="EMBL/GenBank/DDBJ databases">
        <title>Massive genome expansion in bonnet fungi (Mycena s.s.) driven by repeated elements and novel gene families across ecological guilds.</title>
        <authorList>
            <consortium name="Lawrence Berkeley National Laboratory"/>
            <person name="Harder C.B."/>
            <person name="Miyauchi S."/>
            <person name="Viragh M."/>
            <person name="Kuo A."/>
            <person name="Thoen E."/>
            <person name="Andreopoulos B."/>
            <person name="Lu D."/>
            <person name="Skrede I."/>
            <person name="Drula E."/>
            <person name="Henrissat B."/>
            <person name="Morin E."/>
            <person name="Kohler A."/>
            <person name="Barry K."/>
            <person name="LaButti K."/>
            <person name="Morin E."/>
            <person name="Salamov A."/>
            <person name="Lipzen A."/>
            <person name="Mereny Z."/>
            <person name="Hegedus B."/>
            <person name="Baldrian P."/>
            <person name="Stursova M."/>
            <person name="Weitz H."/>
            <person name="Taylor A."/>
            <person name="Grigoriev I.V."/>
            <person name="Nagy L.G."/>
            <person name="Martin F."/>
            <person name="Kauserud H."/>
        </authorList>
    </citation>
    <scope>NUCLEOTIDE SEQUENCE</scope>
    <source>
        <strain evidence="7">CBHHK182m</strain>
    </source>
</reference>
<name>A0AAD7KCC0_9AGAR</name>
<evidence type="ECO:0000256" key="4">
    <source>
        <dbReference type="PROSITE-ProRule" id="PRU00175"/>
    </source>
</evidence>
<accession>A0AAD7KCC0</accession>
<keyword evidence="3" id="KW-0862">Zinc</keyword>
<keyword evidence="1" id="KW-0479">Metal-binding</keyword>
<dbReference type="EMBL" id="JARKIB010000003">
    <property type="protein sequence ID" value="KAJ7782855.1"/>
    <property type="molecule type" value="Genomic_DNA"/>
</dbReference>
<evidence type="ECO:0000256" key="3">
    <source>
        <dbReference type="ARBA" id="ARBA00022833"/>
    </source>
</evidence>
<dbReference type="GO" id="GO:0008270">
    <property type="term" value="F:zinc ion binding"/>
    <property type="evidence" value="ECO:0007669"/>
    <property type="project" value="UniProtKB-KW"/>
</dbReference>
<gene>
    <name evidence="7" type="ORF">B0H16DRAFT_1494637</name>
</gene>
<evidence type="ECO:0000256" key="5">
    <source>
        <dbReference type="SAM" id="MobiDB-lite"/>
    </source>
</evidence>
<dbReference type="InterPro" id="IPR001841">
    <property type="entry name" value="Znf_RING"/>
</dbReference>
<feature type="compositionally biased region" description="Polar residues" evidence="5">
    <location>
        <begin position="1"/>
        <end position="10"/>
    </location>
</feature>
<comment type="caution">
    <text evidence="7">The sequence shown here is derived from an EMBL/GenBank/DDBJ whole genome shotgun (WGS) entry which is preliminary data.</text>
</comment>
<keyword evidence="2 4" id="KW-0863">Zinc-finger</keyword>
<evidence type="ECO:0000256" key="2">
    <source>
        <dbReference type="ARBA" id="ARBA00022771"/>
    </source>
</evidence>
<proteinExistence type="predicted"/>
<feature type="compositionally biased region" description="Basic and acidic residues" evidence="5">
    <location>
        <begin position="45"/>
        <end position="56"/>
    </location>
</feature>
<dbReference type="InterPro" id="IPR017907">
    <property type="entry name" value="Znf_RING_CS"/>
</dbReference>
<evidence type="ECO:0000256" key="1">
    <source>
        <dbReference type="ARBA" id="ARBA00022723"/>
    </source>
</evidence>
<feature type="domain" description="RING-type" evidence="6">
    <location>
        <begin position="112"/>
        <end position="144"/>
    </location>
</feature>
<dbReference type="Gene3D" id="3.30.40.10">
    <property type="entry name" value="Zinc/RING finger domain, C3HC4 (zinc finger)"/>
    <property type="match status" value="1"/>
</dbReference>
<dbReference type="AlphaFoldDB" id="A0AAD7KCC0"/>